<evidence type="ECO:0000259" key="2">
    <source>
        <dbReference type="PROSITE" id="PS50206"/>
    </source>
</evidence>
<comment type="caution">
    <text evidence="3">The sequence shown here is derived from an EMBL/GenBank/DDBJ whole genome shotgun (WGS) entry which is preliminary data.</text>
</comment>
<evidence type="ECO:0000313" key="4">
    <source>
        <dbReference type="Proteomes" id="UP001154282"/>
    </source>
</evidence>
<organism evidence="3 4">
    <name type="scientific">Linum tenue</name>
    <dbReference type="NCBI Taxonomy" id="586396"/>
    <lineage>
        <taxon>Eukaryota</taxon>
        <taxon>Viridiplantae</taxon>
        <taxon>Streptophyta</taxon>
        <taxon>Embryophyta</taxon>
        <taxon>Tracheophyta</taxon>
        <taxon>Spermatophyta</taxon>
        <taxon>Magnoliopsida</taxon>
        <taxon>eudicotyledons</taxon>
        <taxon>Gunneridae</taxon>
        <taxon>Pentapetalae</taxon>
        <taxon>rosids</taxon>
        <taxon>fabids</taxon>
        <taxon>Malpighiales</taxon>
        <taxon>Linaceae</taxon>
        <taxon>Linum</taxon>
    </lineage>
</organism>
<reference evidence="3" key="1">
    <citation type="submission" date="2022-08" db="EMBL/GenBank/DDBJ databases">
        <authorList>
            <person name="Gutierrez-Valencia J."/>
        </authorList>
    </citation>
    <scope>NUCLEOTIDE SEQUENCE</scope>
</reference>
<dbReference type="SUPFAM" id="SSF52821">
    <property type="entry name" value="Rhodanese/Cell cycle control phosphatase"/>
    <property type="match status" value="1"/>
</dbReference>
<dbReference type="GO" id="GO:0090333">
    <property type="term" value="P:regulation of stomatal closure"/>
    <property type="evidence" value="ECO:0007669"/>
    <property type="project" value="InterPro"/>
</dbReference>
<dbReference type="InterPro" id="IPR001763">
    <property type="entry name" value="Rhodanese-like_dom"/>
</dbReference>
<dbReference type="AlphaFoldDB" id="A0AAV0IJD2"/>
<dbReference type="GO" id="GO:0009704">
    <property type="term" value="P:de-etiolation"/>
    <property type="evidence" value="ECO:0007669"/>
    <property type="project" value="InterPro"/>
</dbReference>
<sequence length="1083" mass="118177">MHFLKVRGSEGACIWKGPPFKDGGGPSVEVENIRCNSSKFSDDGSVLMIMKEDSVISLYDCNSKFTEIRSFQVPNLVSAALSPCGTFVQTFQKSTTPQDKNVALWETKTGDAVHRHFQKNTSKATWPSIRFSSDEIVACRLATNEIQFFDPKDFSKGFVNRLRVPSIAAFELSALPGSHVAAFVPESKGSPASVQIYNCKKELQDQAVARRSFFRCSTVQLHWNRGSTGLLVVAQADVDKTNQSYYGETKLNYLTTDGSHEGLVSLRKEGPIHDVQWSYCGTKFAVVYGFICIAGFGNLPGDMADWRPESPDKFPEIVDLIKTVDSLAIKDAKPQGQGSSAPRKTQPTPMKAPVKPAAYRPPHAKQAAAIQAELAERIQELLIPDSRWKLDKNSSTLFLLIGHNMLPVCSAAHCCSSQISFLGGPVFICPYQRDSDFKSILEDRVLLPSWKENHLQRISFRTQVAKSAHSVVKNNTQASLVTFAENNSYLEDAKCSFYNDWSSFGQATNEMRAIGSRTVHLEQYNLSAADGELDLTSLSSENIGRLIRPVESETTTLSSIVSVNANLESASSAVSGSSLSSATASFDDLLSRIQDSVGTSLNKGESTVTDSLDTINSSLTSITKSASQAVDSIWSRVLSNIDQSGDLASNRLSGLLNNSKEATTRLTGVSADALRKTIIAVEDSIVKGAYVVVYSYGSAKELLPPEIKDGVNVTEDQAIKILRPIGTAFQQVFTAIGGLERSFGVDPEDPIIPFILSLGSLAALWAFYWTWTYAGYAGDLSAEETFELLKSEKKAMLIDIRPEILRERDGVPDLRRAARSRYASVTLPEVDSSVRKLLRGGREVEDFLLAAVIRNLKSVQDRSEVIIMDADGSVSKGLARSLSKLGVKASFSFESNSHDIIICLLRQRAYLVKGGFKSWLKHDLRIKELKPETALTVLNEEAEAILEGVSAVQIIGYGVGLLGASYALLEWEKTLQLIAIVGLLQTIYRRLATYETSEDLRKDASLLLVPVSLGTRAFSWAAEKLETNGIGLPTSPSSSAVQNRVLQAAAKHESQPSSSEVVEGTQNPSPSSDVNENVDLSEA</sequence>
<dbReference type="Proteomes" id="UP001154282">
    <property type="component" value="Unassembled WGS sequence"/>
</dbReference>
<dbReference type="Pfam" id="PF08662">
    <property type="entry name" value="eIF2A"/>
    <property type="match status" value="1"/>
</dbReference>
<name>A0AAV0IJD2_9ROSI</name>
<feature type="domain" description="Rhodanese" evidence="2">
    <location>
        <begin position="791"/>
        <end position="928"/>
    </location>
</feature>
<keyword evidence="4" id="KW-1185">Reference proteome</keyword>
<dbReference type="SUPFAM" id="SSF82171">
    <property type="entry name" value="DPP6 N-terminal domain-like"/>
    <property type="match status" value="1"/>
</dbReference>
<dbReference type="PANTHER" id="PTHR34209">
    <property type="entry name" value="RHODANESE/CELL CYCLE CONTROL PHOSPHATASE SUPERFAMILY PROTEIN"/>
    <property type="match status" value="1"/>
</dbReference>
<dbReference type="PANTHER" id="PTHR34209:SF3">
    <property type="entry name" value="RHODANESE_CELL CYCLE CONTROL PHOSPHATASE SUPERFAMILY PROTEIN"/>
    <property type="match status" value="1"/>
</dbReference>
<dbReference type="GO" id="GO:0071277">
    <property type="term" value="P:cellular response to calcium ion"/>
    <property type="evidence" value="ECO:0007669"/>
    <property type="project" value="InterPro"/>
</dbReference>
<proteinExistence type="predicted"/>
<feature type="region of interest" description="Disordered" evidence="1">
    <location>
        <begin position="1045"/>
        <end position="1083"/>
    </location>
</feature>
<dbReference type="Gene3D" id="2.130.10.10">
    <property type="entry name" value="YVTN repeat-like/Quinoprotein amine dehydrogenase"/>
    <property type="match status" value="1"/>
</dbReference>
<feature type="compositionally biased region" description="Polar residues" evidence="1">
    <location>
        <begin position="1055"/>
        <end position="1075"/>
    </location>
</feature>
<dbReference type="EMBL" id="CAMGYJ010000004">
    <property type="protein sequence ID" value="CAI0397027.1"/>
    <property type="molecule type" value="Genomic_DNA"/>
</dbReference>
<dbReference type="InterPro" id="IPR015943">
    <property type="entry name" value="WD40/YVTN_repeat-like_dom_sf"/>
</dbReference>
<gene>
    <name evidence="3" type="ORF">LITE_LOCUS9383</name>
</gene>
<feature type="compositionally biased region" description="Polar residues" evidence="1">
    <location>
        <begin position="336"/>
        <end position="348"/>
    </location>
</feature>
<dbReference type="InterPro" id="IPR044690">
    <property type="entry name" value="CAS_plant"/>
</dbReference>
<protein>
    <recommendedName>
        <fullName evidence="2">Rhodanese domain-containing protein</fullName>
    </recommendedName>
</protein>
<evidence type="ECO:0000256" key="1">
    <source>
        <dbReference type="SAM" id="MobiDB-lite"/>
    </source>
</evidence>
<evidence type="ECO:0000313" key="3">
    <source>
        <dbReference type="EMBL" id="CAI0397027.1"/>
    </source>
</evidence>
<dbReference type="InterPro" id="IPR013979">
    <property type="entry name" value="TIF_beta_prop-like"/>
</dbReference>
<accession>A0AAV0IJD2</accession>
<dbReference type="Gene3D" id="3.40.250.10">
    <property type="entry name" value="Rhodanese-like domain"/>
    <property type="match status" value="1"/>
</dbReference>
<dbReference type="PROSITE" id="PS50206">
    <property type="entry name" value="RHODANESE_3"/>
    <property type="match status" value="1"/>
</dbReference>
<dbReference type="InterPro" id="IPR036873">
    <property type="entry name" value="Rhodanese-like_dom_sf"/>
</dbReference>
<feature type="region of interest" description="Disordered" evidence="1">
    <location>
        <begin position="332"/>
        <end position="358"/>
    </location>
</feature>